<gene>
    <name evidence="2" type="ORF">HUG17_0481</name>
</gene>
<dbReference type="AlphaFoldDB" id="A0A9D4P6G5"/>
<organism evidence="2">
    <name type="scientific">Dermatophagoides farinae</name>
    <name type="common">American house dust mite</name>
    <dbReference type="NCBI Taxonomy" id="6954"/>
    <lineage>
        <taxon>Eukaryota</taxon>
        <taxon>Metazoa</taxon>
        <taxon>Ecdysozoa</taxon>
        <taxon>Arthropoda</taxon>
        <taxon>Chelicerata</taxon>
        <taxon>Arachnida</taxon>
        <taxon>Acari</taxon>
        <taxon>Acariformes</taxon>
        <taxon>Sarcoptiformes</taxon>
        <taxon>Astigmata</taxon>
        <taxon>Psoroptidia</taxon>
        <taxon>Analgoidea</taxon>
        <taxon>Pyroglyphidae</taxon>
        <taxon>Dermatophagoidinae</taxon>
        <taxon>Dermatophagoides</taxon>
    </lineage>
</organism>
<dbReference type="EMBL" id="SDOV01000001">
    <property type="protein sequence ID" value="KAH7644943.1"/>
    <property type="molecule type" value="Genomic_DNA"/>
</dbReference>
<evidence type="ECO:0000256" key="1">
    <source>
        <dbReference type="SAM" id="MobiDB-lite"/>
    </source>
</evidence>
<comment type="caution">
    <text evidence="2">The sequence shown here is derived from an EMBL/GenBank/DDBJ whole genome shotgun (WGS) entry which is preliminary data.</text>
</comment>
<feature type="region of interest" description="Disordered" evidence="1">
    <location>
        <begin position="426"/>
        <end position="446"/>
    </location>
</feature>
<protein>
    <submittedName>
        <fullName evidence="2">Uncharacterized protein</fullName>
    </submittedName>
</protein>
<dbReference type="InterPro" id="IPR021109">
    <property type="entry name" value="Peptidase_aspartic_dom_sf"/>
</dbReference>
<proteinExistence type="predicted"/>
<dbReference type="SUPFAM" id="SSF50630">
    <property type="entry name" value="Acid proteases"/>
    <property type="match status" value="1"/>
</dbReference>
<reference evidence="2" key="1">
    <citation type="submission" date="2020-06" db="EMBL/GenBank/DDBJ databases">
        <authorList>
            <person name="Ji K."/>
            <person name="Li J."/>
        </authorList>
    </citation>
    <scope>NUCLEOTIDE SEQUENCE</scope>
    <source>
        <strain evidence="2">JKM2019</strain>
        <tissue evidence="2">Whole body</tissue>
    </source>
</reference>
<dbReference type="Proteomes" id="UP000828236">
    <property type="component" value="Unassembled WGS sequence"/>
</dbReference>
<sequence>MATTRSSTRDLIKTAKAKVDYVFTALSELQKEIAGELDSGRMQQVYVQLKEFRVMIVDTMAQVEKWEKEGKSGLPKRELATSCLHIIADLVSNLESRSVKRSFSVPIRTADDDGTRVTSIPLTRSVSPSHFGENPELTDPITTVFTSTVRTTHSDMIKTPITAPFTIDDSARPSVSRLFSSPNILDFMTPKVIKKLDFKFPEQPGVTFSNNHEIQCIRHINHFTSGYTFPSTSGQTQSTDFQLPSITYNTPSTSNNYNNNNRTNQSSAGTTGVKQCFFCKGNHIPTQCPRPSREKIRILNSLKRCLRCFSMAHMINECRNTFTCRTCNEKIKITLNGKEFEGLYDTGATHSFISCDICDVLQITPEPCDNLVRQAGIPGGKNKSIIRKIKLHDLSQIDDPLKIDFTNFSNDLQHLLLNSKQILSRRSQRQRHRHDPSCPPQTPTIKAMRGDFAGGLSRNDAYESGGPYFEVPSKPRRDVMSLLPILVPVFAGSDQSCMASGPTDSSRKSGFMGGLMWKTSDRSRVSMFPENRLTAFSCLVAEFLPKQNKLSNRETFYFALSSSLPTIIQLEITSIFSFIEHHP</sequence>
<reference evidence="2" key="2">
    <citation type="journal article" date="2021" name="World Allergy Organ. J.">
        <title>Chromosome-level assembly of Dermatophagoides farinae genome and transcriptome reveals two novel allergens Der f 37 and Der f 39.</title>
        <authorList>
            <person name="Chen J."/>
            <person name="Cai Z."/>
            <person name="Fan D."/>
            <person name="Hu J."/>
            <person name="Hou Y."/>
            <person name="He Y."/>
            <person name="Zhang Z."/>
            <person name="Zhao Z."/>
            <person name="Gao P."/>
            <person name="Hu W."/>
            <person name="Sun J."/>
            <person name="Li J."/>
            <person name="Ji K."/>
        </authorList>
    </citation>
    <scope>NUCLEOTIDE SEQUENCE</scope>
    <source>
        <strain evidence="2">JKM2019</strain>
    </source>
</reference>
<accession>A0A9D4P6G5</accession>
<evidence type="ECO:0000313" key="2">
    <source>
        <dbReference type="EMBL" id="KAH7644943.1"/>
    </source>
</evidence>
<dbReference type="Gene3D" id="4.10.60.10">
    <property type="entry name" value="Zinc finger, CCHC-type"/>
    <property type="match status" value="1"/>
</dbReference>
<name>A0A9D4P6G5_DERFA</name>
<dbReference type="Gene3D" id="2.40.70.10">
    <property type="entry name" value="Acid Proteases"/>
    <property type="match status" value="1"/>
</dbReference>